<keyword evidence="1" id="KW-0131">Cell cycle</keyword>
<dbReference type="Pfam" id="PF13174">
    <property type="entry name" value="TPR_6"/>
    <property type="match status" value="1"/>
</dbReference>
<accession>A0A1W2C788</accession>
<name>A0A1W2C788_9RHOB</name>
<keyword evidence="4" id="KW-1185">Reference proteome</keyword>
<feature type="compositionally biased region" description="Low complexity" evidence="2">
    <location>
        <begin position="126"/>
        <end position="137"/>
    </location>
</feature>
<reference evidence="3 4" key="1">
    <citation type="submission" date="2017-04" db="EMBL/GenBank/DDBJ databases">
        <authorList>
            <person name="Afonso C.L."/>
            <person name="Miller P.J."/>
            <person name="Scott M.A."/>
            <person name="Spackman E."/>
            <person name="Goraichik I."/>
            <person name="Dimitrov K.M."/>
            <person name="Suarez D.L."/>
            <person name="Swayne D.E."/>
        </authorList>
    </citation>
    <scope>NUCLEOTIDE SEQUENCE [LARGE SCALE GENOMIC DNA]</scope>
    <source>
        <strain evidence="3 4">CGMCC 1.12644</strain>
    </source>
</reference>
<dbReference type="InterPro" id="IPR034706">
    <property type="entry name" value="CpoB"/>
</dbReference>
<dbReference type="InterPro" id="IPR014162">
    <property type="entry name" value="CpoB_C"/>
</dbReference>
<dbReference type="GO" id="GO:0043093">
    <property type="term" value="P:FtsZ-dependent cytokinesis"/>
    <property type="evidence" value="ECO:0007669"/>
    <property type="project" value="UniProtKB-UniRule"/>
</dbReference>
<feature type="signal peptide" evidence="1">
    <location>
        <begin position="1"/>
        <end position="19"/>
    </location>
</feature>
<keyword evidence="1" id="KW-0175">Coiled coil</keyword>
<evidence type="ECO:0000256" key="1">
    <source>
        <dbReference type="HAMAP-Rule" id="MF_02066"/>
    </source>
</evidence>
<dbReference type="STRING" id="1387277.SAMN06295998_106104"/>
<comment type="subcellular location">
    <subcellularLocation>
        <location evidence="1">Periplasm</location>
    </subcellularLocation>
</comment>
<dbReference type="InterPro" id="IPR019734">
    <property type="entry name" value="TPR_rpt"/>
</dbReference>
<comment type="function">
    <text evidence="1">Mediates coordination of peptidoglycan synthesis and outer membrane constriction during cell division.</text>
</comment>
<dbReference type="Pfam" id="PF13432">
    <property type="entry name" value="TPR_16"/>
    <property type="match status" value="1"/>
</dbReference>
<dbReference type="Proteomes" id="UP000192330">
    <property type="component" value="Unassembled WGS sequence"/>
</dbReference>
<dbReference type="GO" id="GO:0030288">
    <property type="term" value="C:outer membrane-bounded periplasmic space"/>
    <property type="evidence" value="ECO:0007669"/>
    <property type="project" value="UniProtKB-UniRule"/>
</dbReference>
<comment type="similarity">
    <text evidence="1">Belongs to the CpoB family.</text>
</comment>
<feature type="region of interest" description="Disordered" evidence="2">
    <location>
        <begin position="116"/>
        <end position="155"/>
    </location>
</feature>
<dbReference type="HAMAP" id="MF_02066">
    <property type="entry name" value="CpoB"/>
    <property type="match status" value="1"/>
</dbReference>
<dbReference type="EMBL" id="FWYD01000006">
    <property type="protein sequence ID" value="SMC80976.1"/>
    <property type="molecule type" value="Genomic_DNA"/>
</dbReference>
<feature type="coiled-coil region" evidence="1">
    <location>
        <begin position="26"/>
        <end position="92"/>
    </location>
</feature>
<keyword evidence="1" id="KW-0732">Signal</keyword>
<dbReference type="NCBIfam" id="TIGR02795">
    <property type="entry name" value="tol_pal_ybgF"/>
    <property type="match status" value="1"/>
</dbReference>
<dbReference type="OrthoDB" id="9763909at2"/>
<dbReference type="AlphaFoldDB" id="A0A1W2C788"/>
<protein>
    <recommendedName>
        <fullName evidence="1">Cell division coordinator CpoB</fullName>
    </recommendedName>
</protein>
<sequence precursor="true">MFRATLLILSLALPGTLLAQDRAQSLADIRQDLTLLSIEVKRLRTELSTTGAAQVNVAGDTLERVNSIEAELQRLTSKTEELEFRIDKVIEDGTNRIGDLEFRLVELEGGDVSKLGETSTLGGGAAPAVSSGAVQPAKPEASSASGGESQLAVGEETDFRRASEALANGDFQSAADQFETFRQTYPGGPLEPDALLGRGRALEGAGDMREAARAYLDSYSGYPQSKVADVALFKLGEALGKLGKTIEACLTLAEVEQRFPSSAQVVEAQQAMAGLSCQ</sequence>
<dbReference type="SUPFAM" id="SSF48452">
    <property type="entry name" value="TPR-like"/>
    <property type="match status" value="1"/>
</dbReference>
<dbReference type="RefSeq" id="WP_084352999.1">
    <property type="nucleotide sequence ID" value="NZ_FWYD01000006.1"/>
</dbReference>
<dbReference type="InterPro" id="IPR011990">
    <property type="entry name" value="TPR-like_helical_dom_sf"/>
</dbReference>
<evidence type="ECO:0000313" key="4">
    <source>
        <dbReference type="Proteomes" id="UP000192330"/>
    </source>
</evidence>
<dbReference type="Gene3D" id="1.25.40.10">
    <property type="entry name" value="Tetratricopeptide repeat domain"/>
    <property type="match status" value="1"/>
</dbReference>
<keyword evidence="1" id="KW-0574">Periplasm</keyword>
<proteinExistence type="inferred from homology"/>
<organism evidence="3 4">
    <name type="scientific">Primorskyibacter flagellatus</name>
    <dbReference type="NCBI Taxonomy" id="1387277"/>
    <lineage>
        <taxon>Bacteria</taxon>
        <taxon>Pseudomonadati</taxon>
        <taxon>Pseudomonadota</taxon>
        <taxon>Alphaproteobacteria</taxon>
        <taxon>Rhodobacterales</taxon>
        <taxon>Roseobacteraceae</taxon>
        <taxon>Primorskyibacter</taxon>
    </lineage>
</organism>
<keyword evidence="1" id="KW-0132">Cell division</keyword>
<feature type="chain" id="PRO_5013408862" description="Cell division coordinator CpoB" evidence="1">
    <location>
        <begin position="20"/>
        <end position="278"/>
    </location>
</feature>
<evidence type="ECO:0000313" key="3">
    <source>
        <dbReference type="EMBL" id="SMC80976.1"/>
    </source>
</evidence>
<gene>
    <name evidence="1" type="primary">cpoB</name>
    <name evidence="3" type="ORF">SAMN06295998_106104</name>
</gene>
<evidence type="ECO:0000256" key="2">
    <source>
        <dbReference type="SAM" id="MobiDB-lite"/>
    </source>
</evidence>